<keyword evidence="3" id="KW-1185">Reference proteome</keyword>
<dbReference type="Pfam" id="PF00702">
    <property type="entry name" value="Hydrolase"/>
    <property type="match status" value="1"/>
</dbReference>
<dbReference type="SFLD" id="SFLDS00003">
    <property type="entry name" value="Haloacid_Dehalogenase"/>
    <property type="match status" value="1"/>
</dbReference>
<protein>
    <submittedName>
        <fullName evidence="2">Phosphatase</fullName>
        <ecNumber evidence="2">3.1.-.-</ecNumber>
    </submittedName>
</protein>
<dbReference type="AlphaFoldDB" id="A0A4P6Q2Q2"/>
<organism evidence="2 3">
    <name type="scientific">Streptomonospora litoralis</name>
    <dbReference type="NCBI Taxonomy" id="2498135"/>
    <lineage>
        <taxon>Bacteria</taxon>
        <taxon>Bacillati</taxon>
        <taxon>Actinomycetota</taxon>
        <taxon>Actinomycetes</taxon>
        <taxon>Streptosporangiales</taxon>
        <taxon>Nocardiopsidaceae</taxon>
        <taxon>Streptomonospora</taxon>
    </lineage>
</organism>
<dbReference type="InterPro" id="IPR036412">
    <property type="entry name" value="HAD-like_sf"/>
</dbReference>
<dbReference type="SFLD" id="SFLDG01129">
    <property type="entry name" value="C1.5:_HAD__Beta-PGM__Phosphata"/>
    <property type="match status" value="1"/>
</dbReference>
<dbReference type="KEGG" id="strr:EKD16_05620"/>
<dbReference type="InterPro" id="IPR006439">
    <property type="entry name" value="HAD-SF_hydro_IA"/>
</dbReference>
<evidence type="ECO:0000313" key="3">
    <source>
        <dbReference type="Proteomes" id="UP000292235"/>
    </source>
</evidence>
<evidence type="ECO:0000256" key="1">
    <source>
        <dbReference type="ARBA" id="ARBA00022801"/>
    </source>
</evidence>
<dbReference type="EC" id="3.1.-.-" evidence="2"/>
<dbReference type="InterPro" id="IPR023214">
    <property type="entry name" value="HAD_sf"/>
</dbReference>
<accession>A0A4P6Q2Q2</accession>
<dbReference type="Gene3D" id="3.40.50.1000">
    <property type="entry name" value="HAD superfamily/HAD-like"/>
    <property type="match status" value="1"/>
</dbReference>
<keyword evidence="1 2" id="KW-0378">Hydrolase</keyword>
<dbReference type="PANTHER" id="PTHR43316:SF3">
    <property type="entry name" value="HALOACID DEHALOGENASE, TYPE II (AFU_ORTHOLOGUE AFUA_2G07750)-RELATED"/>
    <property type="match status" value="1"/>
</dbReference>
<reference evidence="2 3" key="1">
    <citation type="submission" date="2019-02" db="EMBL/GenBank/DDBJ databases">
        <authorList>
            <person name="Khodamoradi S."/>
            <person name="Hahnke R.L."/>
            <person name="Kaempfer P."/>
            <person name="Schumann P."/>
            <person name="Rohde M."/>
            <person name="Steinert M."/>
            <person name="Luzhetskyy A."/>
            <person name="Wink J."/>
            <person name="Ruckert C."/>
        </authorList>
    </citation>
    <scope>NUCLEOTIDE SEQUENCE [LARGE SCALE GENOMIC DNA]</scope>
    <source>
        <strain evidence="2 3">M2</strain>
    </source>
</reference>
<dbReference type="Proteomes" id="UP000292235">
    <property type="component" value="Chromosome"/>
</dbReference>
<sequence length="229" mass="24797">MSYPRVSVPFVKIRSVVLDVGETLIDETRIFERWADRLGVPRLAFFGLLGAVLAEGRPLIEAFRLVKPGFELGAESAAWLAEEPESLRENFDSDDLYPDVRPALADLRAMGLSVVVAGNQPTAAGAILAAMDLPADQIHVSDDWGVAKPDPAFFTRVVSATGHTPAEILYVGDRLDNDVLPARRAGLRAALLRRGMLGYLHAGRTEAAQADTVLDGLAELPRWVADQAD</sequence>
<evidence type="ECO:0000313" key="2">
    <source>
        <dbReference type="EMBL" id="QBI52927.1"/>
    </source>
</evidence>
<name>A0A4P6Q2Q2_9ACTN</name>
<gene>
    <name evidence="2" type="ORF">EKD16_05620</name>
</gene>
<dbReference type="InterPro" id="IPR051540">
    <property type="entry name" value="S-2-haloacid_dehalogenase"/>
</dbReference>
<dbReference type="GO" id="GO:0016787">
    <property type="term" value="F:hydrolase activity"/>
    <property type="evidence" value="ECO:0007669"/>
    <property type="project" value="UniProtKB-KW"/>
</dbReference>
<proteinExistence type="predicted"/>
<dbReference type="PANTHER" id="PTHR43316">
    <property type="entry name" value="HYDROLASE, HALOACID DELAHOGENASE-RELATED"/>
    <property type="match status" value="1"/>
</dbReference>
<dbReference type="EMBL" id="CP036455">
    <property type="protein sequence ID" value="QBI52927.1"/>
    <property type="molecule type" value="Genomic_DNA"/>
</dbReference>
<dbReference type="SUPFAM" id="SSF56784">
    <property type="entry name" value="HAD-like"/>
    <property type="match status" value="1"/>
</dbReference>
<dbReference type="NCBIfam" id="TIGR01549">
    <property type="entry name" value="HAD-SF-IA-v1"/>
    <property type="match status" value="1"/>
</dbReference>